<dbReference type="InterPro" id="IPR018730">
    <property type="entry name" value="DUF2273"/>
</dbReference>
<evidence type="ECO:0000313" key="2">
    <source>
        <dbReference type="EMBL" id="MBB6676398.1"/>
    </source>
</evidence>
<keyword evidence="3" id="KW-1185">Reference proteome</keyword>
<sequence length="76" mass="9134">MWKSWWETYGGRSAGVVAGLFFFFIYLFAGFWDMLFCGFLVAIGYWFGKLRDEKRGPLLPLERVTDWLTSRWPWPR</sequence>
<evidence type="ECO:0000313" key="3">
    <source>
        <dbReference type="Proteomes" id="UP000574133"/>
    </source>
</evidence>
<dbReference type="AlphaFoldDB" id="A0A841TAH4"/>
<organism evidence="2 3">
    <name type="scientific">Cohnella lubricantis</name>
    <dbReference type="NCBI Taxonomy" id="2163172"/>
    <lineage>
        <taxon>Bacteria</taxon>
        <taxon>Bacillati</taxon>
        <taxon>Bacillota</taxon>
        <taxon>Bacilli</taxon>
        <taxon>Bacillales</taxon>
        <taxon>Paenibacillaceae</taxon>
        <taxon>Cohnella</taxon>
    </lineage>
</organism>
<protein>
    <submittedName>
        <fullName evidence="2">DUF2273 domain-containing protein</fullName>
    </submittedName>
</protein>
<dbReference type="Proteomes" id="UP000574133">
    <property type="component" value="Unassembled WGS sequence"/>
</dbReference>
<gene>
    <name evidence="2" type="ORF">H4Q31_03550</name>
</gene>
<evidence type="ECO:0000256" key="1">
    <source>
        <dbReference type="SAM" id="Phobius"/>
    </source>
</evidence>
<reference evidence="2 3" key="1">
    <citation type="submission" date="2020-08" db="EMBL/GenBank/DDBJ databases">
        <title>Cohnella phylogeny.</title>
        <authorList>
            <person name="Dunlap C."/>
        </authorList>
    </citation>
    <scope>NUCLEOTIDE SEQUENCE [LARGE SCALE GENOMIC DNA]</scope>
    <source>
        <strain evidence="2 3">DSM 103658</strain>
    </source>
</reference>
<dbReference type="EMBL" id="JACJVN010000016">
    <property type="protein sequence ID" value="MBB6676398.1"/>
    <property type="molecule type" value="Genomic_DNA"/>
</dbReference>
<dbReference type="Pfam" id="PF10031">
    <property type="entry name" value="DUF2273"/>
    <property type="match status" value="1"/>
</dbReference>
<keyword evidence="1" id="KW-1133">Transmembrane helix</keyword>
<keyword evidence="1" id="KW-0812">Transmembrane</keyword>
<feature type="transmembrane region" description="Helical" evidence="1">
    <location>
        <begin position="20"/>
        <end position="47"/>
    </location>
</feature>
<proteinExistence type="predicted"/>
<accession>A0A841TAH4</accession>
<dbReference type="RefSeq" id="WP_185177688.1">
    <property type="nucleotide sequence ID" value="NZ_CBCSEP010000007.1"/>
</dbReference>
<name>A0A841TAH4_9BACL</name>
<keyword evidence="1" id="KW-0472">Membrane</keyword>
<comment type="caution">
    <text evidence="2">The sequence shown here is derived from an EMBL/GenBank/DDBJ whole genome shotgun (WGS) entry which is preliminary data.</text>
</comment>